<keyword evidence="1" id="KW-0119">Carbohydrate metabolism</keyword>
<gene>
    <name evidence="2" type="ORF">MACH08_14950</name>
</gene>
<accession>A0ABQ5TIZ3</accession>
<dbReference type="NCBIfam" id="NF005264">
    <property type="entry name" value="PRK06769.1"/>
    <property type="match status" value="1"/>
</dbReference>
<keyword evidence="3" id="KW-1185">Reference proteome</keyword>
<evidence type="ECO:0000256" key="1">
    <source>
        <dbReference type="PIRNR" id="PIRNR004682"/>
    </source>
</evidence>
<comment type="similarity">
    <text evidence="1">Belongs to the gmhB family.</text>
</comment>
<dbReference type="InterPro" id="IPR036412">
    <property type="entry name" value="HAD-like_sf"/>
</dbReference>
<evidence type="ECO:0000313" key="2">
    <source>
        <dbReference type="EMBL" id="GLO65711.1"/>
    </source>
</evidence>
<dbReference type="InterPro" id="IPR004446">
    <property type="entry name" value="Heptose_bisP_phosphatase"/>
</dbReference>
<dbReference type="PANTHER" id="PTHR42891:SF1">
    <property type="entry name" value="D-GLYCERO-BETA-D-MANNO-HEPTOSE-1,7-BISPHOSPHATE 7-PHOSPHATASE"/>
    <property type="match status" value="1"/>
</dbReference>
<dbReference type="Gene3D" id="3.40.50.1000">
    <property type="entry name" value="HAD superfamily/HAD-like"/>
    <property type="match status" value="1"/>
</dbReference>
<organism evidence="2 3">
    <name type="scientific">Oceanobacillus kimchii</name>
    <dbReference type="NCBI Taxonomy" id="746691"/>
    <lineage>
        <taxon>Bacteria</taxon>
        <taxon>Bacillati</taxon>
        <taxon>Bacillota</taxon>
        <taxon>Bacilli</taxon>
        <taxon>Bacillales</taxon>
        <taxon>Bacillaceae</taxon>
        <taxon>Oceanobacillus</taxon>
    </lineage>
</organism>
<comment type="caution">
    <text evidence="2">The sequence shown here is derived from an EMBL/GenBank/DDBJ whole genome shotgun (WGS) entry which is preliminary data.</text>
</comment>
<dbReference type="RefSeq" id="WP_317957913.1">
    <property type="nucleotide sequence ID" value="NZ_BSKO01000001.1"/>
</dbReference>
<dbReference type="SUPFAM" id="SSF56784">
    <property type="entry name" value="HAD-like"/>
    <property type="match status" value="1"/>
</dbReference>
<dbReference type="InterPro" id="IPR023214">
    <property type="entry name" value="HAD_sf"/>
</dbReference>
<name>A0ABQ5TIZ3_9BACI</name>
<proteinExistence type="inferred from homology"/>
<dbReference type="PANTHER" id="PTHR42891">
    <property type="entry name" value="D-GLYCERO-BETA-D-MANNO-HEPTOSE-1,7-BISPHOSPHATE 7-PHOSPHATASE"/>
    <property type="match status" value="1"/>
</dbReference>
<dbReference type="Proteomes" id="UP001275436">
    <property type="component" value="Unassembled WGS sequence"/>
</dbReference>
<dbReference type="EC" id="3.1.3.-" evidence="1"/>
<protein>
    <recommendedName>
        <fullName evidence="1">D,D-heptose 1,7-bisphosphate phosphatase</fullName>
        <ecNumber evidence="1">3.1.3.-</ecNumber>
    </recommendedName>
</protein>
<reference evidence="2 3" key="1">
    <citation type="submission" date="2023-02" db="EMBL/GenBank/DDBJ databases">
        <title>Oceanobacillus kimchii IFOP_LL358 isolated form Alexandrium catenella lab strain.</title>
        <authorList>
            <person name="Gajardo G."/>
            <person name="Ueki S."/>
            <person name="Maruyama F."/>
        </authorList>
    </citation>
    <scope>NUCLEOTIDE SEQUENCE [LARGE SCALE GENOMIC DNA]</scope>
    <source>
        <strain evidence="2 3">IFOP_LL358</strain>
    </source>
</reference>
<keyword evidence="1" id="KW-0378">Hydrolase</keyword>
<dbReference type="PIRSF" id="PIRSF004682">
    <property type="entry name" value="GmhB"/>
    <property type="match status" value="1"/>
</dbReference>
<sequence>MINKKLEAVFLDRDGTIGGDDKVHYPNDFKLFTNSKKNIDYLKQFVQVFSFTNQPGISLGEASKEDFYKELMGFGFDDVFLCPHHHKEGCKCRKPSTGMLKEATYKYQLNLNNCVVIGDRWSDMVAASKTNSVKILVKTGAGMSTLHDHFEKLKEIELDFVAENLTEAVNWISNRYHLS</sequence>
<dbReference type="EMBL" id="BSKO01000001">
    <property type="protein sequence ID" value="GLO65711.1"/>
    <property type="molecule type" value="Genomic_DNA"/>
</dbReference>
<keyword evidence="1" id="KW-0963">Cytoplasm</keyword>
<dbReference type="Pfam" id="PF13242">
    <property type="entry name" value="Hydrolase_like"/>
    <property type="match status" value="1"/>
</dbReference>
<evidence type="ECO:0000313" key="3">
    <source>
        <dbReference type="Proteomes" id="UP001275436"/>
    </source>
</evidence>
<comment type="subcellular location">
    <subcellularLocation>
        <location evidence="1">Cytoplasm</location>
    </subcellularLocation>
</comment>
<dbReference type="InterPro" id="IPR006549">
    <property type="entry name" value="HAD-SF_hydro_IIIA"/>
</dbReference>
<dbReference type="NCBIfam" id="TIGR01662">
    <property type="entry name" value="HAD-SF-IIIA"/>
    <property type="match status" value="1"/>
</dbReference>